<dbReference type="PANTHER" id="PTHR11575:SF24">
    <property type="entry name" value="5'-NUCLEOTIDASE"/>
    <property type="match status" value="1"/>
</dbReference>
<dbReference type="Gene3D" id="3.90.780.10">
    <property type="entry name" value="5'-Nucleotidase, C-terminal domain"/>
    <property type="match status" value="1"/>
</dbReference>
<feature type="chain" id="PRO_5008104585" description="5'-nucleotidase" evidence="4">
    <location>
        <begin position="29"/>
        <end position="1235"/>
    </location>
</feature>
<comment type="subcellular location">
    <subcellularLocation>
        <location evidence="1">Secreted</location>
    </subcellularLocation>
</comment>
<dbReference type="PROSITE" id="PS00786">
    <property type="entry name" value="5_NUCLEOTIDASE_2"/>
    <property type="match status" value="1"/>
</dbReference>
<evidence type="ECO:0000259" key="5">
    <source>
        <dbReference type="Pfam" id="PF00149"/>
    </source>
</evidence>
<dbReference type="InterPro" id="IPR029052">
    <property type="entry name" value="Metallo-depent_PP-like"/>
</dbReference>
<dbReference type="GO" id="GO:0005576">
    <property type="term" value="C:extracellular region"/>
    <property type="evidence" value="ECO:0007669"/>
    <property type="project" value="UniProtKB-SubCell"/>
</dbReference>
<name>A0A179INW3_HYDSH</name>
<dbReference type="CDD" id="cd07409">
    <property type="entry name" value="MPP_CD73_N"/>
    <property type="match status" value="1"/>
</dbReference>
<dbReference type="Pfam" id="PF02872">
    <property type="entry name" value="5_nucleotid_C"/>
    <property type="match status" value="1"/>
</dbReference>
<dbReference type="PRINTS" id="PR01607">
    <property type="entry name" value="APYRASEFAMLY"/>
</dbReference>
<evidence type="ECO:0000313" key="7">
    <source>
        <dbReference type="EMBL" id="OAR03459.1"/>
    </source>
</evidence>
<feature type="domain" description="5'-Nucleotidase C-terminal" evidence="6">
    <location>
        <begin position="914"/>
        <end position="1076"/>
    </location>
</feature>
<dbReference type="AlphaFoldDB" id="A0A179INW3"/>
<feature type="domain" description="Calcineurin-like phosphoesterase" evidence="5">
    <location>
        <begin position="612"/>
        <end position="828"/>
    </location>
</feature>
<dbReference type="PANTHER" id="PTHR11575">
    <property type="entry name" value="5'-NUCLEOTIDASE-RELATED"/>
    <property type="match status" value="1"/>
</dbReference>
<evidence type="ECO:0000313" key="8">
    <source>
        <dbReference type="Proteomes" id="UP000243024"/>
    </source>
</evidence>
<dbReference type="GO" id="GO:0000166">
    <property type="term" value="F:nucleotide binding"/>
    <property type="evidence" value="ECO:0007669"/>
    <property type="project" value="InterPro"/>
</dbReference>
<feature type="signal peptide" evidence="4">
    <location>
        <begin position="1"/>
        <end position="28"/>
    </location>
</feature>
<dbReference type="FunFam" id="3.90.780.10:FF:000004">
    <property type="entry name" value="UDP-sugar hydrolase, putative"/>
    <property type="match status" value="1"/>
</dbReference>
<dbReference type="InterPro" id="IPR008557">
    <property type="entry name" value="PhoX"/>
</dbReference>
<evidence type="ECO:0000256" key="4">
    <source>
        <dbReference type="SAM" id="SignalP"/>
    </source>
</evidence>
<dbReference type="Proteomes" id="UP000243024">
    <property type="component" value="Unassembled WGS sequence"/>
</dbReference>
<proteinExistence type="predicted"/>
<protein>
    <recommendedName>
        <fullName evidence="9">5'-nucleotidase</fullName>
    </recommendedName>
</protein>
<evidence type="ECO:0000256" key="2">
    <source>
        <dbReference type="ARBA" id="ARBA00022525"/>
    </source>
</evidence>
<dbReference type="EMBL" id="JXBB01000060">
    <property type="protein sequence ID" value="OAR03459.1"/>
    <property type="molecule type" value="Genomic_DNA"/>
</dbReference>
<evidence type="ECO:0008006" key="9">
    <source>
        <dbReference type="Google" id="ProtNLM"/>
    </source>
</evidence>
<keyword evidence="8" id="KW-1185">Reference proteome</keyword>
<dbReference type="GO" id="GO:0009166">
    <property type="term" value="P:nucleotide catabolic process"/>
    <property type="evidence" value="ECO:0007669"/>
    <property type="project" value="InterPro"/>
</dbReference>
<dbReference type="InterPro" id="IPR006146">
    <property type="entry name" value="5'-Nucleotdase_CS"/>
</dbReference>
<dbReference type="InterPro" id="IPR004843">
    <property type="entry name" value="Calcineurin-like_PHP"/>
</dbReference>
<dbReference type="InterPro" id="IPR036907">
    <property type="entry name" value="5'-Nucleotdase_C_sf"/>
</dbReference>
<comment type="caution">
    <text evidence="7">The sequence shown here is derived from an EMBL/GenBank/DDBJ whole genome shotgun (WGS) entry which is preliminary data.</text>
</comment>
<dbReference type="SUPFAM" id="SSF56300">
    <property type="entry name" value="Metallo-dependent phosphatases"/>
    <property type="match status" value="1"/>
</dbReference>
<reference evidence="7 8" key="1">
    <citation type="submission" date="2015-09" db="EMBL/GenBank/DDBJ databases">
        <title>Draft genome sequence of Hydrogenibacillus schlegelii DSM 2000.</title>
        <authorList>
            <person name="Hemp J."/>
        </authorList>
    </citation>
    <scope>NUCLEOTIDE SEQUENCE [LARGE SCALE GENOMIC DNA]</scope>
    <source>
        <strain evidence="7 8">MA 48</strain>
    </source>
</reference>
<evidence type="ECO:0000259" key="6">
    <source>
        <dbReference type="Pfam" id="PF02872"/>
    </source>
</evidence>
<gene>
    <name evidence="7" type="ORF">SA87_01685</name>
</gene>
<dbReference type="InterPro" id="IPR008334">
    <property type="entry name" value="5'-Nucleotdase_C"/>
</dbReference>
<evidence type="ECO:0000256" key="3">
    <source>
        <dbReference type="ARBA" id="ARBA00022729"/>
    </source>
</evidence>
<organism evidence="7 8">
    <name type="scientific">Hydrogenibacillus schlegelii</name>
    <name type="common">Bacillus schlegelii</name>
    <dbReference type="NCBI Taxonomy" id="1484"/>
    <lineage>
        <taxon>Bacteria</taxon>
        <taxon>Bacillati</taxon>
        <taxon>Bacillota</taxon>
        <taxon>Bacilli</taxon>
        <taxon>Bacillales</taxon>
        <taxon>Bacillales Family X. Incertae Sedis</taxon>
        <taxon>Hydrogenibacillus</taxon>
    </lineage>
</organism>
<evidence type="ECO:0000256" key="1">
    <source>
        <dbReference type="ARBA" id="ARBA00004613"/>
    </source>
</evidence>
<keyword evidence="2" id="KW-0964">Secreted</keyword>
<dbReference type="InterPro" id="IPR006179">
    <property type="entry name" value="5_nucleotidase/apyrase"/>
</dbReference>
<sequence>MRKMRPLTVALVLALVVTPLMPPFGLPAAQAEAAGESTTVTEDVYAGKTVTFAVSDVEQRPVPAATMTIFTTDAEGKTVGEDVYAGLAVSGGQATVTLPEGTYGVTLTVDGKDYRYPGVVTISATSPDTISLFVPVVEDDPNRGPSSSKPPYLVPTMDGVEIKSLLTVGDAVPGKDGKPYRMVGIPDGLGAYDNGDGTFTLLMNHELRDTDGAVRAHGAKGAFVSKWIIDKETLEVKGGEDLIQRFVLWNKEKNQYDAPVQDVALSRLCSADLPPQSAFYDEKSGKGYPGRLFMNGEEKGREGRAFAHALDGTSYELPALGKASWENILVHPKTGEKTVVIGLDDTSPGQGSGTVFVYIGEKQSEGNPAERAGLNNGTLYGLKVEDLPQEKDDTQWEGPKPFTLHPFGDARNKSGAELAQEIIAGGVTQFQRPEDGAWDPHDPNVFYFVTTATMNNKSRLWKLTFNDVTQPEVGGTIEMLLKGDEGQKMMDNLTVTPRGEILIQEDPGKNDHIAKVWRYTLADGKLEEVARHDPRRFAPGGEKFLTNDEESSGIIDVSDILGEGWYLLDVQAHFTHTDPELVEGGQLLAMYVPPAQGGAPQPQPGESAWRLTILHTNDTHAHLENGARLATLIKEERAKAENVLLLDAGDVFTGTLFFTQYEGLADLDFMDLLGYQAMTIGNHEFDKGPEGLAKFVKDAPFPVLSANIDFGEEPALGGLVETTIGESTIDELSSNLGGKIYPAVVLDVNGEKVGLFGLTTPETAFISSPGEHIRFRDPVEAARETVAQLQAKGVQKIIALTHIGYAEDLTLAEAVPEIDVIVGGHSHTRLDEPVVIQHADGTQTVIVQAHEHRKYLGRLDVTFNAQGDVIDANGKLIPTSDKDADDNYTVAEDPEAKALIDELDGPIQALKQTVVGQTAVFLDGERDHVRTQETNLGNLIADGMLDFARSFVPEAQVAITNGGGIRSSIPAGEITLGQVMEVLPFGNVLVTLELSGEDLIAALENGVSAVEQKKGYFPHVAGLRYRYDSSKPAGQRIVGVEIKTENGYRPIDPKATYTVVTNKFMADGGDGYTMFKAAQDAGKMTNLFYPDYEVFVAYLEKIGTVGEAYAGVEGRIVDVAGQAGESEEALFERLESHVDQTDGITARVTVRPKAPYASKAAVIFELLRSVGGTPEPIAITALEKEGWSGTPETLYGRFNVTGSGYEVRVFILDGFSGSPDRAEKSLAEPLVLPVE</sequence>
<dbReference type="Pfam" id="PF00149">
    <property type="entry name" value="Metallophos"/>
    <property type="match status" value="1"/>
</dbReference>
<dbReference type="STRING" id="1484.SA87_01685"/>
<dbReference type="PROSITE" id="PS00785">
    <property type="entry name" value="5_NUCLEOTIDASE_1"/>
    <property type="match status" value="1"/>
</dbReference>
<dbReference type="Gene3D" id="3.60.21.10">
    <property type="match status" value="1"/>
</dbReference>
<dbReference type="GO" id="GO:0046872">
    <property type="term" value="F:metal ion binding"/>
    <property type="evidence" value="ECO:0007669"/>
    <property type="project" value="InterPro"/>
</dbReference>
<keyword evidence="3 4" id="KW-0732">Signal</keyword>
<dbReference type="SUPFAM" id="SSF55816">
    <property type="entry name" value="5'-nucleotidase (syn. UDP-sugar hydrolase), C-terminal domain"/>
    <property type="match status" value="1"/>
</dbReference>
<accession>A0A179INW3</accession>
<dbReference type="Pfam" id="PF05787">
    <property type="entry name" value="PhoX"/>
    <property type="match status" value="1"/>
</dbReference>
<dbReference type="GO" id="GO:0016788">
    <property type="term" value="F:hydrolase activity, acting on ester bonds"/>
    <property type="evidence" value="ECO:0007669"/>
    <property type="project" value="InterPro"/>
</dbReference>